<evidence type="ECO:0000256" key="17">
    <source>
        <dbReference type="SAM" id="Phobius"/>
    </source>
</evidence>
<dbReference type="GO" id="GO:0098797">
    <property type="term" value="C:plasma membrane protein complex"/>
    <property type="evidence" value="ECO:0007669"/>
    <property type="project" value="UniProtKB-ARBA"/>
</dbReference>
<dbReference type="Pfam" id="PF11628">
    <property type="entry name" value="TCR_zetazeta"/>
    <property type="match status" value="1"/>
</dbReference>
<organism evidence="18 19">
    <name type="scientific">Sinocyclocheilus grahami</name>
    <name type="common">Dianchi golden-line fish</name>
    <name type="synonym">Barbus grahami</name>
    <dbReference type="NCBI Taxonomy" id="75366"/>
    <lineage>
        <taxon>Eukaryota</taxon>
        <taxon>Metazoa</taxon>
        <taxon>Chordata</taxon>
        <taxon>Craniata</taxon>
        <taxon>Vertebrata</taxon>
        <taxon>Euteleostomi</taxon>
        <taxon>Actinopterygii</taxon>
        <taxon>Neopterygii</taxon>
        <taxon>Teleostei</taxon>
        <taxon>Ostariophysi</taxon>
        <taxon>Cypriniformes</taxon>
        <taxon>Cyprinidae</taxon>
        <taxon>Cyprininae</taxon>
        <taxon>Sinocyclocheilus</taxon>
    </lineage>
</organism>
<dbReference type="InterPro" id="IPR024128">
    <property type="entry name" value="T-cell_CD3_zeta"/>
</dbReference>
<evidence type="ECO:0000256" key="10">
    <source>
        <dbReference type="ARBA" id="ARBA00022989"/>
    </source>
</evidence>
<keyword evidence="11" id="KW-1064">Adaptive immunity</keyword>
<comment type="subcellular location">
    <subcellularLocation>
        <location evidence="1">Cell membrane</location>
        <topology evidence="1">Single-pass type I membrane protein</topology>
    </subcellularLocation>
</comment>
<feature type="compositionally biased region" description="Polar residues" evidence="16">
    <location>
        <begin position="171"/>
        <end position="181"/>
    </location>
</feature>
<keyword evidence="10 17" id="KW-1133">Transmembrane helix</keyword>
<evidence type="ECO:0000256" key="3">
    <source>
        <dbReference type="ARBA" id="ARBA00020448"/>
    </source>
</evidence>
<keyword evidence="9" id="KW-0391">Immunity</keyword>
<evidence type="ECO:0000256" key="5">
    <source>
        <dbReference type="ARBA" id="ARBA00022553"/>
    </source>
</evidence>
<keyword evidence="12 17" id="KW-0472">Membrane</keyword>
<dbReference type="GeneID" id="107570076"/>
<comment type="similarity">
    <text evidence="2">Belongs to the CD3Z/FCER1G family.</text>
</comment>
<feature type="compositionally biased region" description="Basic and acidic residues" evidence="16">
    <location>
        <begin position="150"/>
        <end position="170"/>
    </location>
</feature>
<evidence type="ECO:0000256" key="14">
    <source>
        <dbReference type="ARBA" id="ARBA00030941"/>
    </source>
</evidence>
<dbReference type="InterPro" id="IPR021663">
    <property type="entry name" value="CD3_zeta/IgE_Fc_rcpt_gamma"/>
</dbReference>
<evidence type="ECO:0000256" key="4">
    <source>
        <dbReference type="ARBA" id="ARBA00022475"/>
    </source>
</evidence>
<evidence type="ECO:0000256" key="13">
    <source>
        <dbReference type="ARBA" id="ARBA00023170"/>
    </source>
</evidence>
<keyword evidence="19" id="KW-1185">Reference proteome</keyword>
<dbReference type="PANTHER" id="PTHR10035">
    <property type="entry name" value="T-CELL SURFACE GLYCOPROTEIN CD3 ZETA CHAIN"/>
    <property type="match status" value="1"/>
</dbReference>
<dbReference type="PANTHER" id="PTHR10035:SF2">
    <property type="entry name" value="T-CELL SURFACE GLYCOPROTEIN CD3 ZETA CHAIN"/>
    <property type="match status" value="1"/>
</dbReference>
<evidence type="ECO:0000256" key="2">
    <source>
        <dbReference type="ARBA" id="ARBA00007280"/>
    </source>
</evidence>
<feature type="transmembrane region" description="Helical" evidence="17">
    <location>
        <begin position="49"/>
        <end position="71"/>
    </location>
</feature>
<dbReference type="GO" id="GO:0007166">
    <property type="term" value="P:cell surface receptor signaling pathway"/>
    <property type="evidence" value="ECO:0007669"/>
    <property type="project" value="InterPro"/>
</dbReference>
<proteinExistence type="inferred from homology"/>
<dbReference type="GO" id="GO:0002250">
    <property type="term" value="P:adaptive immune response"/>
    <property type="evidence" value="ECO:0007669"/>
    <property type="project" value="UniProtKB-KW"/>
</dbReference>
<keyword evidence="6 17" id="KW-0812">Transmembrane</keyword>
<evidence type="ECO:0000256" key="12">
    <source>
        <dbReference type="ARBA" id="ARBA00023136"/>
    </source>
</evidence>
<dbReference type="GO" id="GO:0004888">
    <property type="term" value="F:transmembrane signaling receptor activity"/>
    <property type="evidence" value="ECO:0007669"/>
    <property type="project" value="InterPro"/>
</dbReference>
<evidence type="ECO:0000256" key="6">
    <source>
        <dbReference type="ARBA" id="ARBA00022692"/>
    </source>
</evidence>
<reference evidence="18" key="2">
    <citation type="submission" date="2025-09" db="UniProtKB">
        <authorList>
            <consortium name="Ensembl"/>
        </authorList>
    </citation>
    <scope>IDENTIFICATION</scope>
</reference>
<gene>
    <name evidence="18" type="primary">cd247</name>
</gene>
<reference evidence="18" key="1">
    <citation type="submission" date="2025-08" db="UniProtKB">
        <authorList>
            <consortium name="Ensembl"/>
        </authorList>
    </citation>
    <scope>IDENTIFICATION</scope>
</reference>
<evidence type="ECO:0000256" key="1">
    <source>
        <dbReference type="ARBA" id="ARBA00004251"/>
    </source>
</evidence>
<dbReference type="Ensembl" id="ENSSGRT00000020196.1">
    <property type="protein sequence ID" value="ENSSGRP00000018699.1"/>
    <property type="gene ID" value="ENSSGRG00000011333.1"/>
</dbReference>
<keyword evidence="5" id="KW-0597">Phosphoprotein</keyword>
<feature type="transmembrane region" description="Helical" evidence="17">
    <location>
        <begin position="77"/>
        <end position="95"/>
    </location>
</feature>
<dbReference type="OMA" id="KHQYQEG"/>
<dbReference type="KEGG" id="sgh:107570076"/>
<dbReference type="InParanoid" id="A0A672L5W2"/>
<keyword evidence="8" id="KW-0677">Repeat</keyword>
<feature type="compositionally biased region" description="Basic and acidic residues" evidence="16">
    <location>
        <begin position="129"/>
        <end position="143"/>
    </location>
</feature>
<keyword evidence="13" id="KW-0675">Receptor</keyword>
<dbReference type="OrthoDB" id="9941225at2759"/>
<evidence type="ECO:0000256" key="16">
    <source>
        <dbReference type="SAM" id="MobiDB-lite"/>
    </source>
</evidence>
<feature type="region of interest" description="Disordered" evidence="16">
    <location>
        <begin position="129"/>
        <end position="197"/>
    </location>
</feature>
<evidence type="ECO:0000256" key="9">
    <source>
        <dbReference type="ARBA" id="ARBA00022859"/>
    </source>
</evidence>
<name>A0A672L5W2_SINGR</name>
<comment type="function">
    <text evidence="15">Part of the TCR-CD3 complex present on T-lymphocyte cell surface that plays an essential role in adaptive immune response. When antigen presenting cells (APCs) activate T-cell receptor (TCR), TCR-mediated signals are transmitted across the cell membrane by the CD3 chains CD3D, CD3E, CD3G and CD3Z. All CD3 chains contain immunoreceptor tyrosine-based activation motifs (ITAMs) in their cytoplasmic domain. Upon TCR engagement, these motifs become phosphorylated by Src family protein tyrosine kinases LCK and FYN, resulting in the activation of downstream signaling pathways. CD3Z ITAMs phosphorylation creates multiple docking sites for the protein kinase ZAP70 leading to ZAP70 phosphorylation and its conversion into a catalytically active enzyme. Plays an important role in intrathymic T-cell differentiation. Additionally, participates in the activity-dependent synapse formation of retinal ganglion cells (RGCs) in both the retina and dorsal lateral geniculate nucleus (dLGN).</text>
</comment>
<dbReference type="AlphaFoldDB" id="A0A672L5W2"/>
<evidence type="ECO:0000256" key="15">
    <source>
        <dbReference type="ARBA" id="ARBA00045360"/>
    </source>
</evidence>
<evidence type="ECO:0000256" key="7">
    <source>
        <dbReference type="ARBA" id="ARBA00022729"/>
    </source>
</evidence>
<keyword evidence="7" id="KW-0732">Signal</keyword>
<dbReference type="PROSITE" id="PS51055">
    <property type="entry name" value="ITAM_1"/>
    <property type="match status" value="1"/>
</dbReference>
<dbReference type="InterPro" id="IPR003110">
    <property type="entry name" value="Phos_immunorcpt_sig_ITAM"/>
</dbReference>
<protein>
    <recommendedName>
        <fullName evidence="3">T-cell surface glycoprotein CD3 zeta chain</fullName>
    </recommendedName>
    <alternativeName>
        <fullName evidence="14">T-cell receptor T3 zeta chain</fullName>
    </alternativeName>
</protein>
<evidence type="ECO:0000313" key="18">
    <source>
        <dbReference type="Ensembl" id="ENSSGRP00000018699.1"/>
    </source>
</evidence>
<dbReference type="Pfam" id="PF02189">
    <property type="entry name" value="ITAM"/>
    <property type="match status" value="1"/>
</dbReference>
<evidence type="ECO:0000313" key="19">
    <source>
        <dbReference type="Proteomes" id="UP000472262"/>
    </source>
</evidence>
<sequence>MYRWSSRSHFLSQSRSRSSLKSHTHTLVRLEPAAHQTTDRQTDGGIKMAWRGASAVVILLSITPVSAFSFYDPNLCYILDALFLLYGIIITAFFVRERCIKKKSKGDQDSLYQPIDKRGQSAYDVLRGAEEGPARGGRKRGDDTYTPLQKKSDETYREIETKPGQRRRTDQVYQGLSSMTKDTYDSLHMQQIHPPPR</sequence>
<evidence type="ECO:0000256" key="11">
    <source>
        <dbReference type="ARBA" id="ARBA00023130"/>
    </source>
</evidence>
<dbReference type="Proteomes" id="UP000472262">
    <property type="component" value="Unassembled WGS sequence"/>
</dbReference>
<accession>A0A672L5W2</accession>
<evidence type="ECO:0000256" key="8">
    <source>
        <dbReference type="ARBA" id="ARBA00022737"/>
    </source>
</evidence>
<keyword evidence="4" id="KW-1003">Cell membrane</keyword>
<dbReference type="SMART" id="SM00077">
    <property type="entry name" value="ITAM"/>
    <property type="match status" value="3"/>
</dbReference>